<dbReference type="AlphaFoldDB" id="K0SUG3"/>
<evidence type="ECO:0000313" key="3">
    <source>
        <dbReference type="Proteomes" id="UP000266841"/>
    </source>
</evidence>
<feature type="region of interest" description="Disordered" evidence="1">
    <location>
        <begin position="429"/>
        <end position="459"/>
    </location>
</feature>
<proteinExistence type="predicted"/>
<evidence type="ECO:0000256" key="1">
    <source>
        <dbReference type="SAM" id="MobiDB-lite"/>
    </source>
</evidence>
<protein>
    <submittedName>
        <fullName evidence="2">Uncharacterized protein</fullName>
    </submittedName>
</protein>
<accession>K0SUG3</accession>
<feature type="region of interest" description="Disordered" evidence="1">
    <location>
        <begin position="394"/>
        <end position="414"/>
    </location>
</feature>
<feature type="compositionally biased region" description="Basic and acidic residues" evidence="1">
    <location>
        <begin position="405"/>
        <end position="414"/>
    </location>
</feature>
<evidence type="ECO:0000313" key="2">
    <source>
        <dbReference type="EMBL" id="EJK64616.1"/>
    </source>
</evidence>
<reference evidence="2 3" key="1">
    <citation type="journal article" date="2012" name="Genome Biol.">
        <title>Genome and low-iron response of an oceanic diatom adapted to chronic iron limitation.</title>
        <authorList>
            <person name="Lommer M."/>
            <person name="Specht M."/>
            <person name="Roy A.S."/>
            <person name="Kraemer L."/>
            <person name="Andreson R."/>
            <person name="Gutowska M.A."/>
            <person name="Wolf J."/>
            <person name="Bergner S.V."/>
            <person name="Schilhabel M.B."/>
            <person name="Klostermeier U.C."/>
            <person name="Beiko R.G."/>
            <person name="Rosenstiel P."/>
            <person name="Hippler M."/>
            <person name="Laroche J."/>
        </authorList>
    </citation>
    <scope>NUCLEOTIDE SEQUENCE [LARGE SCALE GENOMIC DNA]</scope>
    <source>
        <strain evidence="2 3">CCMP1005</strain>
    </source>
</reference>
<feature type="region of interest" description="Disordered" evidence="1">
    <location>
        <begin position="1"/>
        <end position="20"/>
    </location>
</feature>
<comment type="caution">
    <text evidence="2">The sequence shown here is derived from an EMBL/GenBank/DDBJ whole genome shotgun (WGS) entry which is preliminary data.</text>
</comment>
<feature type="compositionally biased region" description="Polar residues" evidence="1">
    <location>
        <begin position="194"/>
        <end position="221"/>
    </location>
</feature>
<gene>
    <name evidence="2" type="ORF">THAOC_14633</name>
</gene>
<dbReference type="EMBL" id="AGNL01017067">
    <property type="protein sequence ID" value="EJK64616.1"/>
    <property type="molecule type" value="Genomic_DNA"/>
</dbReference>
<feature type="compositionally biased region" description="Polar residues" evidence="1">
    <location>
        <begin position="395"/>
        <end position="404"/>
    </location>
</feature>
<feature type="region of interest" description="Disordered" evidence="1">
    <location>
        <begin position="194"/>
        <end position="236"/>
    </location>
</feature>
<name>K0SUG3_THAOC</name>
<sequence>MGKSKKSKASGRPSSKSTNIPRPYMSYTLFFRLERAHILQNECPAGTPMTDRIDKEVLDLIEQGVRPDPVEFPRPQRYANLVLSPYWFSSLHQKDYERTRKHVKRATLATPLADLSRIISARWKLVQKDPNDDVVAYCKRLHEHEKAIFEERLQKEQRGQLLAMQKALRDQEKKARLAISSAHQNLEKARLARNSTMQRNQGQHKSSSVFTAAMPSSSRGDLSSAPLPQATSVHPPLKAGREGVIMASLMSNSGMLPNTDVLGRMSGYDAAPVLNTIDLQQKRASLQSGPNISTISKELPLLSETSQAKIVTLPTDLASSSSLTSRLYTQLPPTFDNVKSLAKTAKESFASNSSPFEELTKEYSSVPVTRESSEISKADQDAVDALAALAGKRPATTSVMGDSTSDARDNKDVNSDKLSFLEKIRMAEVGKSEQGNKNAKKKIKEKFRPPSKEIEKSMKLSDDAVLRKAAWLTNGPPAKSTAAHVAVYAQKMYPHVVEGCIPPQSSLLHNIQPQMFAQSSFPSPVAEQPAPQIPSQPFPHQLSAAFQPSRPVKSSLSASMIERLALQINDQHKRTAADAFVQETNDIGTTYLPPPLKTMICLPGIPQRRNDIQQMTMLAETEELQRRIAVAELIARREEIAANSLSHHPAILGGDGVGSVPESGLATVSRRDAANISTANSRETTDDTRAALEFAARFSYEFQEYKKLRHF</sequence>
<organism evidence="2 3">
    <name type="scientific">Thalassiosira oceanica</name>
    <name type="common">Marine diatom</name>
    <dbReference type="NCBI Taxonomy" id="159749"/>
    <lineage>
        <taxon>Eukaryota</taxon>
        <taxon>Sar</taxon>
        <taxon>Stramenopiles</taxon>
        <taxon>Ochrophyta</taxon>
        <taxon>Bacillariophyta</taxon>
        <taxon>Coscinodiscophyceae</taxon>
        <taxon>Thalassiosirophycidae</taxon>
        <taxon>Thalassiosirales</taxon>
        <taxon>Thalassiosiraceae</taxon>
        <taxon>Thalassiosira</taxon>
    </lineage>
</organism>
<dbReference type="OrthoDB" id="56631at2759"/>
<keyword evidence="3" id="KW-1185">Reference proteome</keyword>
<dbReference type="Proteomes" id="UP000266841">
    <property type="component" value="Unassembled WGS sequence"/>
</dbReference>
<feature type="compositionally biased region" description="Basic and acidic residues" evidence="1">
    <location>
        <begin position="446"/>
        <end position="459"/>
    </location>
</feature>
<dbReference type="eggNOG" id="ENOG502QZ70">
    <property type="taxonomic scope" value="Eukaryota"/>
</dbReference>